<name>A0ABQ9H350_9NEOP</name>
<dbReference type="PANTHER" id="PTHR37984:SF9">
    <property type="entry name" value="INTEGRASE CATALYTIC DOMAIN-CONTAINING PROTEIN"/>
    <property type="match status" value="1"/>
</dbReference>
<dbReference type="PROSITE" id="PS50994">
    <property type="entry name" value="INTEGRASE"/>
    <property type="match status" value="1"/>
</dbReference>
<dbReference type="EC" id="2.7.7.49" evidence="1"/>
<organism evidence="3 4">
    <name type="scientific">Dryococelus australis</name>
    <dbReference type="NCBI Taxonomy" id="614101"/>
    <lineage>
        <taxon>Eukaryota</taxon>
        <taxon>Metazoa</taxon>
        <taxon>Ecdysozoa</taxon>
        <taxon>Arthropoda</taxon>
        <taxon>Hexapoda</taxon>
        <taxon>Insecta</taxon>
        <taxon>Pterygota</taxon>
        <taxon>Neoptera</taxon>
        <taxon>Polyneoptera</taxon>
        <taxon>Phasmatodea</taxon>
        <taxon>Verophasmatodea</taxon>
        <taxon>Anareolatae</taxon>
        <taxon>Phasmatidae</taxon>
        <taxon>Eurycanthinae</taxon>
        <taxon>Dryococelus</taxon>
    </lineage>
</organism>
<evidence type="ECO:0000313" key="3">
    <source>
        <dbReference type="EMBL" id="KAJ8878731.1"/>
    </source>
</evidence>
<sequence length="482" mass="54758">MVREGVIIPVEEPTEWCAPMVLVPKRNGSVKDCLPSVEESLAQQQDAKSFPALDASNGFWQVPLTQANAPFTMFITSFGWYYFNCLPFNINSGPEHYQRQMQRVVGGMPGVVNHAAHILVCDRTIEEYDQWLEAVLDKLARSGITLNRAKCSLRVTDCENFGACDNRGYCLTGSGKTRAIKDMPDPTNVSELRRFLCRINYLMKFIPHLAEKTHPLRMVLHQDMEWVWGQLQYETTQKRLMGIVKSRRRAQESVWWQSITTDINRLVENCQQCLQMRVQWAEPLQPTTLPNYFSQFFELVRLENLTSEGVVLRAKNIFARHSIPETVRSDKGTQFTAQEFQRFAKDYGFDHITSSPKFPQSNGVAESAVKVAESILSKSMDPNLGKLPSMQAEVHLLLQAFSLFKKMWPAVYPVHSQLLAFFGQVSSWVDEVQEPTAVGFSNDSSVAAGQDTGSVCLLAADDTGWGIPKDWHVQPYAEYWMH</sequence>
<dbReference type="InterPro" id="IPR001584">
    <property type="entry name" value="Integrase_cat-core"/>
</dbReference>
<comment type="caution">
    <text evidence="3">The sequence shown here is derived from an EMBL/GenBank/DDBJ whole genome shotgun (WGS) entry which is preliminary data.</text>
</comment>
<feature type="domain" description="Integrase catalytic" evidence="2">
    <location>
        <begin position="248"/>
        <end position="425"/>
    </location>
</feature>
<dbReference type="InterPro" id="IPR036397">
    <property type="entry name" value="RNaseH_sf"/>
</dbReference>
<evidence type="ECO:0000259" key="2">
    <source>
        <dbReference type="PROSITE" id="PS50994"/>
    </source>
</evidence>
<keyword evidence="4" id="KW-1185">Reference proteome</keyword>
<protein>
    <recommendedName>
        <fullName evidence="1">RNA-directed DNA polymerase</fullName>
        <ecNumber evidence="1">2.7.7.49</ecNumber>
    </recommendedName>
</protein>
<dbReference type="Proteomes" id="UP001159363">
    <property type="component" value="Chromosome 6"/>
</dbReference>
<dbReference type="CDD" id="cd01647">
    <property type="entry name" value="RT_LTR"/>
    <property type="match status" value="1"/>
</dbReference>
<dbReference type="InterPro" id="IPR012337">
    <property type="entry name" value="RNaseH-like_sf"/>
</dbReference>
<dbReference type="InterPro" id="IPR041588">
    <property type="entry name" value="Integrase_H2C2"/>
</dbReference>
<dbReference type="Gene3D" id="3.30.420.10">
    <property type="entry name" value="Ribonuclease H-like superfamily/Ribonuclease H"/>
    <property type="match status" value="1"/>
</dbReference>
<dbReference type="PANTHER" id="PTHR37984">
    <property type="entry name" value="PROTEIN CBG26694"/>
    <property type="match status" value="1"/>
</dbReference>
<dbReference type="InterPro" id="IPR043128">
    <property type="entry name" value="Rev_trsase/Diguanyl_cyclase"/>
</dbReference>
<reference evidence="3 4" key="1">
    <citation type="submission" date="2023-02" db="EMBL/GenBank/DDBJ databases">
        <title>LHISI_Scaffold_Assembly.</title>
        <authorList>
            <person name="Stuart O.P."/>
            <person name="Cleave R."/>
            <person name="Magrath M.J.L."/>
            <person name="Mikheyev A.S."/>
        </authorList>
    </citation>
    <scope>NUCLEOTIDE SEQUENCE [LARGE SCALE GENOMIC DNA]</scope>
    <source>
        <strain evidence="3">Daus_M_001</strain>
        <tissue evidence="3">Leg muscle</tissue>
    </source>
</reference>
<dbReference type="InterPro" id="IPR050951">
    <property type="entry name" value="Retrovirus_Pol_polyprotein"/>
</dbReference>
<dbReference type="SUPFAM" id="SSF53098">
    <property type="entry name" value="Ribonuclease H-like"/>
    <property type="match status" value="1"/>
</dbReference>
<dbReference type="SUPFAM" id="SSF56672">
    <property type="entry name" value="DNA/RNA polymerases"/>
    <property type="match status" value="1"/>
</dbReference>
<dbReference type="Pfam" id="PF00078">
    <property type="entry name" value="RVT_1"/>
    <property type="match status" value="1"/>
</dbReference>
<feature type="non-terminal residue" evidence="3">
    <location>
        <position position="482"/>
    </location>
</feature>
<dbReference type="Gene3D" id="3.10.10.10">
    <property type="entry name" value="HIV Type 1 Reverse Transcriptase, subunit A, domain 1"/>
    <property type="match status" value="1"/>
</dbReference>
<dbReference type="Pfam" id="PF17921">
    <property type="entry name" value="Integrase_H2C2"/>
    <property type="match status" value="1"/>
</dbReference>
<evidence type="ECO:0000313" key="4">
    <source>
        <dbReference type="Proteomes" id="UP001159363"/>
    </source>
</evidence>
<dbReference type="InterPro" id="IPR043502">
    <property type="entry name" value="DNA/RNA_pol_sf"/>
</dbReference>
<dbReference type="Gene3D" id="3.30.70.270">
    <property type="match status" value="2"/>
</dbReference>
<dbReference type="EMBL" id="JARBHB010000007">
    <property type="protein sequence ID" value="KAJ8878731.1"/>
    <property type="molecule type" value="Genomic_DNA"/>
</dbReference>
<proteinExistence type="predicted"/>
<evidence type="ECO:0000256" key="1">
    <source>
        <dbReference type="ARBA" id="ARBA00012493"/>
    </source>
</evidence>
<accession>A0ABQ9H350</accession>
<gene>
    <name evidence="3" type="ORF">PR048_019317</name>
</gene>
<dbReference type="InterPro" id="IPR000477">
    <property type="entry name" value="RT_dom"/>
</dbReference>